<keyword evidence="3" id="KW-1185">Reference proteome</keyword>
<organism evidence="2 3">
    <name type="scientific">Romboutsia ilealis</name>
    <dbReference type="NCBI Taxonomy" id="1115758"/>
    <lineage>
        <taxon>Bacteria</taxon>
        <taxon>Bacillati</taxon>
        <taxon>Bacillota</taxon>
        <taxon>Clostridia</taxon>
        <taxon>Peptostreptococcales</taxon>
        <taxon>Peptostreptococcaceae</taxon>
        <taxon>Romboutsia</taxon>
    </lineage>
</organism>
<dbReference type="InterPro" id="IPR018490">
    <property type="entry name" value="cNMP-bd_dom_sf"/>
</dbReference>
<dbReference type="Proteomes" id="UP000245622">
    <property type="component" value="Chromosome 1"/>
</dbReference>
<dbReference type="CDD" id="cd00038">
    <property type="entry name" value="CAP_ED"/>
    <property type="match status" value="1"/>
</dbReference>
<evidence type="ECO:0000313" key="2">
    <source>
        <dbReference type="EMBL" id="CED93611.1"/>
    </source>
</evidence>
<dbReference type="InterPro" id="IPR014710">
    <property type="entry name" value="RmlC-like_jellyroll"/>
</dbReference>
<feature type="domain" description="Cyclic nucleotide-binding" evidence="1">
    <location>
        <begin position="28"/>
        <end position="123"/>
    </location>
</feature>
<protein>
    <submittedName>
        <fullName evidence="2">Cyclic nucleotide-binding domain protein</fullName>
    </submittedName>
</protein>
<proteinExistence type="predicted"/>
<dbReference type="InterPro" id="IPR000595">
    <property type="entry name" value="cNMP-bd_dom"/>
</dbReference>
<evidence type="ECO:0000313" key="3">
    <source>
        <dbReference type="Proteomes" id="UP000245622"/>
    </source>
</evidence>
<dbReference type="SUPFAM" id="SSF51206">
    <property type="entry name" value="cAMP-binding domain-like"/>
    <property type="match status" value="1"/>
</dbReference>
<reference evidence="2 3" key="1">
    <citation type="submission" date="2014-04" db="EMBL/GenBank/DDBJ databases">
        <authorList>
            <person name="Hornung B.V."/>
        </authorList>
    </citation>
    <scope>NUCLEOTIDE SEQUENCE [LARGE SCALE GENOMIC DNA]</scope>
    <source>
        <strain evidence="2 3">CRIB</strain>
    </source>
</reference>
<dbReference type="InterPro" id="IPR036390">
    <property type="entry name" value="WH_DNA-bd_sf"/>
</dbReference>
<dbReference type="Gene3D" id="2.60.120.10">
    <property type="entry name" value="Jelly Rolls"/>
    <property type="match status" value="1"/>
</dbReference>
<dbReference type="EMBL" id="LN555523">
    <property type="protein sequence ID" value="CED93611.1"/>
    <property type="molecule type" value="Genomic_DNA"/>
</dbReference>
<dbReference type="SUPFAM" id="SSF46785">
    <property type="entry name" value="Winged helix' DNA-binding domain"/>
    <property type="match status" value="1"/>
</dbReference>
<dbReference type="KEGG" id="ril:CRIB_859"/>
<dbReference type="GeneID" id="82205038"/>
<evidence type="ECO:0000259" key="1">
    <source>
        <dbReference type="PROSITE" id="PS50042"/>
    </source>
</evidence>
<dbReference type="AlphaFoldDB" id="A0A1V1I054"/>
<name>A0A1V1I054_9FIRM</name>
<accession>A0A1V1I054</accession>
<dbReference type="PROSITE" id="PS50042">
    <property type="entry name" value="CNMP_BINDING_3"/>
    <property type="match status" value="1"/>
</dbReference>
<gene>
    <name evidence="2" type="ORF">CRIB_859</name>
</gene>
<dbReference type="Pfam" id="PF00027">
    <property type="entry name" value="cNMP_binding"/>
    <property type="match status" value="1"/>
</dbReference>
<sequence>MNNLSYFLDTCPDYIKNNFINITFNTFDKILIQNELARYVYIIRKGKVKVYSLAPTGVKYLERIYCENDLFGELEVFADKAILNYVEALEPCDAIKISKKYFLEWIKSDSEFSLYIHVQLSKKMYLASINNKTNIAYSLKYRLLFFLWTFLNEHNLDTVSKDILVEGVGSNIRSVNRIIKELIDENFIEYNKGFIKVVDMNKLVDIIFSSNDNNLLGIVNEK</sequence>
<dbReference type="RefSeq" id="WP_180703310.1">
    <property type="nucleotide sequence ID" value="NZ_CAPSUH010000054.1"/>
</dbReference>
<dbReference type="SMART" id="SM00100">
    <property type="entry name" value="cNMP"/>
    <property type="match status" value="1"/>
</dbReference>